<reference evidence="9 10" key="1">
    <citation type="submission" date="2019-03" db="EMBL/GenBank/DDBJ databases">
        <title>Genomic Encyclopedia of Type Strains, Phase IV (KMG-IV): sequencing the most valuable type-strain genomes for metagenomic binning, comparative biology and taxonomic classification.</title>
        <authorList>
            <person name="Goeker M."/>
        </authorList>
    </citation>
    <scope>NUCLEOTIDE SEQUENCE [LARGE SCALE GENOMIC DNA]</scope>
    <source>
        <strain evidence="9 10">LX-B</strain>
    </source>
</reference>
<organism evidence="9 10">
    <name type="scientific">Hydrogenispora ethanolica</name>
    <dbReference type="NCBI Taxonomy" id="1082276"/>
    <lineage>
        <taxon>Bacteria</taxon>
        <taxon>Bacillati</taxon>
        <taxon>Bacillota</taxon>
        <taxon>Hydrogenispora</taxon>
    </lineage>
</organism>
<dbReference type="EMBL" id="SLUN01000006">
    <property type="protein sequence ID" value="TCL72373.1"/>
    <property type="molecule type" value="Genomic_DNA"/>
</dbReference>
<evidence type="ECO:0000256" key="4">
    <source>
        <dbReference type="ARBA" id="ARBA00022475"/>
    </source>
</evidence>
<evidence type="ECO:0000259" key="8">
    <source>
        <dbReference type="PROSITE" id="PS50893"/>
    </source>
</evidence>
<dbReference type="GO" id="GO:0015833">
    <property type="term" value="P:peptide transport"/>
    <property type="evidence" value="ECO:0007669"/>
    <property type="project" value="InterPro"/>
</dbReference>
<keyword evidence="4" id="KW-1003">Cell membrane</keyword>
<dbReference type="InterPro" id="IPR003439">
    <property type="entry name" value="ABC_transporter-like_ATP-bd"/>
</dbReference>
<gene>
    <name evidence="9" type="ORF">EDC14_100683</name>
</gene>
<dbReference type="InterPro" id="IPR027417">
    <property type="entry name" value="P-loop_NTPase"/>
</dbReference>
<evidence type="ECO:0000256" key="7">
    <source>
        <dbReference type="ARBA" id="ARBA00023136"/>
    </source>
</evidence>
<name>A0A4R1RZW0_HYDET</name>
<dbReference type="Pfam" id="PF00005">
    <property type="entry name" value="ABC_tran"/>
    <property type="match status" value="1"/>
</dbReference>
<keyword evidence="5" id="KW-0547">Nucleotide-binding</keyword>
<feature type="domain" description="ABC transporter" evidence="8">
    <location>
        <begin position="6"/>
        <end position="258"/>
    </location>
</feature>
<evidence type="ECO:0000256" key="1">
    <source>
        <dbReference type="ARBA" id="ARBA00004202"/>
    </source>
</evidence>
<evidence type="ECO:0000256" key="5">
    <source>
        <dbReference type="ARBA" id="ARBA00022741"/>
    </source>
</evidence>
<dbReference type="Proteomes" id="UP000295008">
    <property type="component" value="Unassembled WGS sequence"/>
</dbReference>
<dbReference type="InterPro" id="IPR017871">
    <property type="entry name" value="ABC_transporter-like_CS"/>
</dbReference>
<dbReference type="InterPro" id="IPR013563">
    <property type="entry name" value="Oligopep_ABC_C"/>
</dbReference>
<keyword evidence="10" id="KW-1185">Reference proteome</keyword>
<dbReference type="CDD" id="cd03257">
    <property type="entry name" value="ABC_NikE_OppD_transporters"/>
    <property type="match status" value="1"/>
</dbReference>
<dbReference type="OrthoDB" id="9802264at2"/>
<dbReference type="PROSITE" id="PS00211">
    <property type="entry name" value="ABC_TRANSPORTER_1"/>
    <property type="match status" value="1"/>
</dbReference>
<dbReference type="NCBIfam" id="TIGR01727">
    <property type="entry name" value="oligo_HPY"/>
    <property type="match status" value="1"/>
</dbReference>
<dbReference type="InterPro" id="IPR050388">
    <property type="entry name" value="ABC_Ni/Peptide_Import"/>
</dbReference>
<evidence type="ECO:0000313" key="9">
    <source>
        <dbReference type="EMBL" id="TCL72373.1"/>
    </source>
</evidence>
<dbReference type="SMART" id="SM00382">
    <property type="entry name" value="AAA"/>
    <property type="match status" value="1"/>
</dbReference>
<accession>A0A4R1RZW0</accession>
<keyword evidence="7" id="KW-0472">Membrane</keyword>
<comment type="subcellular location">
    <subcellularLocation>
        <location evidence="1">Cell membrane</location>
        <topology evidence="1">Peripheral membrane protein</topology>
    </subcellularLocation>
</comment>
<proteinExistence type="inferred from homology"/>
<evidence type="ECO:0000256" key="3">
    <source>
        <dbReference type="ARBA" id="ARBA00022448"/>
    </source>
</evidence>
<dbReference type="GO" id="GO:0016887">
    <property type="term" value="F:ATP hydrolysis activity"/>
    <property type="evidence" value="ECO:0007669"/>
    <property type="project" value="InterPro"/>
</dbReference>
<dbReference type="AlphaFoldDB" id="A0A4R1RZW0"/>
<comment type="caution">
    <text evidence="9">The sequence shown here is derived from an EMBL/GenBank/DDBJ whole genome shotgun (WGS) entry which is preliminary data.</text>
</comment>
<dbReference type="GO" id="GO:0005886">
    <property type="term" value="C:plasma membrane"/>
    <property type="evidence" value="ECO:0007669"/>
    <property type="project" value="UniProtKB-SubCell"/>
</dbReference>
<dbReference type="GO" id="GO:0005524">
    <property type="term" value="F:ATP binding"/>
    <property type="evidence" value="ECO:0007669"/>
    <property type="project" value="UniProtKB-KW"/>
</dbReference>
<dbReference type="InterPro" id="IPR003593">
    <property type="entry name" value="AAA+_ATPase"/>
</dbReference>
<evidence type="ECO:0000256" key="6">
    <source>
        <dbReference type="ARBA" id="ARBA00022840"/>
    </source>
</evidence>
<keyword evidence="6 9" id="KW-0067">ATP-binding</keyword>
<dbReference type="RefSeq" id="WP_132013583.1">
    <property type="nucleotide sequence ID" value="NZ_SLUN01000006.1"/>
</dbReference>
<comment type="similarity">
    <text evidence="2">Belongs to the ABC transporter superfamily.</text>
</comment>
<dbReference type="FunFam" id="3.40.50.300:FF:000016">
    <property type="entry name" value="Oligopeptide ABC transporter ATP-binding component"/>
    <property type="match status" value="1"/>
</dbReference>
<dbReference type="Pfam" id="PF08352">
    <property type="entry name" value="oligo_HPY"/>
    <property type="match status" value="1"/>
</dbReference>
<dbReference type="PANTHER" id="PTHR43297">
    <property type="entry name" value="OLIGOPEPTIDE TRANSPORT ATP-BINDING PROTEIN APPD"/>
    <property type="match status" value="1"/>
</dbReference>
<dbReference type="SUPFAM" id="SSF52540">
    <property type="entry name" value="P-loop containing nucleoside triphosphate hydrolases"/>
    <property type="match status" value="1"/>
</dbReference>
<dbReference type="PANTHER" id="PTHR43297:SF2">
    <property type="entry name" value="DIPEPTIDE TRANSPORT ATP-BINDING PROTEIN DPPD"/>
    <property type="match status" value="1"/>
</dbReference>
<evidence type="ECO:0000256" key="2">
    <source>
        <dbReference type="ARBA" id="ARBA00005417"/>
    </source>
</evidence>
<sequence>MSEKLLAIKNLKTYFALDEGKWVKAVDGVDLSVESGKTLCIVGESGCGKSITSLSIMNLIPKPPGKIVAGEILFEGVDLTKLSEDEMSEIRGNKIAMIFQEPMTSLNPVLTIGDQISEVLVLHRNMHKQQALQETVQMLQKVGIPRADKIATEYPHRLSGGMRQRAMIAMAMVCNPKLLIADEPTTALDVTIQAQVLDLMRKMKSEFGTAVIFITHDLGVVSEMADDVAVMYAGQVVETASVEEIFDNTRHPYTKALLAAIPFVDQAKEVLYSIPGTVPDAANYPPGCRFADRCQISDAGCIQHAPVLREITAGHYVRCLKAL</sequence>
<protein>
    <submittedName>
        <fullName evidence="9">Peptide/nickel transport system ATP-binding protein/oligopeptide transport system ATP-binding protein</fullName>
    </submittedName>
</protein>
<dbReference type="Gene3D" id="3.40.50.300">
    <property type="entry name" value="P-loop containing nucleotide triphosphate hydrolases"/>
    <property type="match status" value="1"/>
</dbReference>
<evidence type="ECO:0000313" key="10">
    <source>
        <dbReference type="Proteomes" id="UP000295008"/>
    </source>
</evidence>
<dbReference type="PROSITE" id="PS50893">
    <property type="entry name" value="ABC_TRANSPORTER_2"/>
    <property type="match status" value="1"/>
</dbReference>
<keyword evidence="3" id="KW-0813">Transport</keyword>